<evidence type="ECO:0000256" key="3">
    <source>
        <dbReference type="ARBA" id="ARBA00023136"/>
    </source>
</evidence>
<dbReference type="GO" id="GO:0016020">
    <property type="term" value="C:membrane"/>
    <property type="evidence" value="ECO:0007669"/>
    <property type="project" value="UniProtKB-SubCell"/>
</dbReference>
<dbReference type="GO" id="GO:0005375">
    <property type="term" value="F:copper ion transmembrane transporter activity"/>
    <property type="evidence" value="ECO:0007669"/>
    <property type="project" value="UniProtKB-UniRule"/>
</dbReference>
<evidence type="ECO:0000256" key="2">
    <source>
        <dbReference type="ARBA" id="ARBA00022989"/>
    </source>
</evidence>
<evidence type="ECO:0000313" key="5">
    <source>
        <dbReference type="EMBL" id="VDO72483.1"/>
    </source>
</evidence>
<gene>
    <name evidence="5" type="ORF">OFLC_LOCUS10931</name>
</gene>
<evidence type="ECO:0000313" key="6">
    <source>
        <dbReference type="Proteomes" id="UP000267606"/>
    </source>
</evidence>
<dbReference type="AlphaFoldDB" id="A0A183HTW8"/>
<reference evidence="7" key="1">
    <citation type="submission" date="2016-06" db="UniProtKB">
        <authorList>
            <consortium name="WormBaseParasite"/>
        </authorList>
    </citation>
    <scope>IDENTIFICATION</scope>
</reference>
<protein>
    <recommendedName>
        <fullName evidence="4">Copper transport protein</fullName>
    </recommendedName>
</protein>
<reference evidence="5 6" key="2">
    <citation type="submission" date="2018-11" db="EMBL/GenBank/DDBJ databases">
        <authorList>
            <consortium name="Pathogen Informatics"/>
        </authorList>
    </citation>
    <scope>NUCLEOTIDE SEQUENCE [LARGE SCALE GENOMIC DNA]</scope>
</reference>
<accession>A0A183HTW8</accession>
<name>A0A183HTW8_9BILA</name>
<keyword evidence="2 4" id="KW-1133">Transmembrane helix</keyword>
<dbReference type="Pfam" id="PF04145">
    <property type="entry name" value="Ctr"/>
    <property type="match status" value="1"/>
</dbReference>
<keyword evidence="4" id="KW-0187">Copper transport</keyword>
<feature type="transmembrane region" description="Helical" evidence="4">
    <location>
        <begin position="7"/>
        <end position="26"/>
    </location>
</feature>
<comment type="similarity">
    <text evidence="4">Belongs to the copper transporter (Ctr) (TC 1.A.56) family. SLC31A subfamily.</text>
</comment>
<dbReference type="EMBL" id="UZAJ01015167">
    <property type="protein sequence ID" value="VDO72483.1"/>
    <property type="molecule type" value="Genomic_DNA"/>
</dbReference>
<keyword evidence="3 4" id="KW-0472">Membrane</keyword>
<evidence type="ECO:0000256" key="4">
    <source>
        <dbReference type="RuleBase" id="RU367022"/>
    </source>
</evidence>
<keyword evidence="1 4" id="KW-0812">Transmembrane</keyword>
<keyword evidence="6" id="KW-1185">Reference proteome</keyword>
<keyword evidence="4" id="KW-0813">Transport</keyword>
<keyword evidence="4" id="KW-0186">Copper</keyword>
<dbReference type="InterPro" id="IPR007274">
    <property type="entry name" value="Cop_transporter"/>
</dbReference>
<comment type="subcellular location">
    <subcellularLocation>
        <location evidence="4">Membrane</location>
        <topology evidence="4">Multi-pass membrane protein</topology>
    </subcellularLocation>
</comment>
<dbReference type="WBParaSite" id="OFLC_0001093001-mRNA-1">
    <property type="protein sequence ID" value="OFLC_0001093001-mRNA-1"/>
    <property type="gene ID" value="OFLC_0001093001"/>
</dbReference>
<evidence type="ECO:0000313" key="7">
    <source>
        <dbReference type="WBParaSite" id="OFLC_0001093001-mRNA-1"/>
    </source>
</evidence>
<keyword evidence="4" id="KW-0406">Ion transport</keyword>
<evidence type="ECO:0000256" key="1">
    <source>
        <dbReference type="ARBA" id="ARBA00022692"/>
    </source>
</evidence>
<organism evidence="7">
    <name type="scientific">Onchocerca flexuosa</name>
    <dbReference type="NCBI Taxonomy" id="387005"/>
    <lineage>
        <taxon>Eukaryota</taxon>
        <taxon>Metazoa</taxon>
        <taxon>Ecdysozoa</taxon>
        <taxon>Nematoda</taxon>
        <taxon>Chromadorea</taxon>
        <taxon>Rhabditida</taxon>
        <taxon>Spirurina</taxon>
        <taxon>Spiruromorpha</taxon>
        <taxon>Filarioidea</taxon>
        <taxon>Onchocercidae</taxon>
        <taxon>Onchocerca</taxon>
    </lineage>
</organism>
<dbReference type="Proteomes" id="UP000267606">
    <property type="component" value="Unassembled WGS sequence"/>
</dbReference>
<dbReference type="STRING" id="387005.A0A183HTW8"/>
<proteinExistence type="inferred from homology"/>
<sequence length="45" mass="5049">MLIAMTFNVWIILGIVFGAAFGYFLFSEEPTFGENIGTNFILLMV</sequence>